<dbReference type="AlphaFoldDB" id="A0A6P2BUK3"/>
<organism evidence="2 3">
    <name type="scientific">Trebonia kvetii</name>
    <dbReference type="NCBI Taxonomy" id="2480626"/>
    <lineage>
        <taxon>Bacteria</taxon>
        <taxon>Bacillati</taxon>
        <taxon>Actinomycetota</taxon>
        <taxon>Actinomycetes</taxon>
        <taxon>Streptosporangiales</taxon>
        <taxon>Treboniaceae</taxon>
        <taxon>Trebonia</taxon>
    </lineage>
</organism>
<accession>A0A6P2BUK3</accession>
<name>A0A6P2BUK3_9ACTN</name>
<feature type="domain" description="Transposase putative helix-turn-helix" evidence="1">
    <location>
        <begin position="1"/>
        <end position="39"/>
    </location>
</feature>
<protein>
    <recommendedName>
        <fullName evidence="1">Transposase putative helix-turn-helix domain-containing protein</fullName>
    </recommendedName>
</protein>
<keyword evidence="3" id="KW-1185">Reference proteome</keyword>
<reference evidence="2 3" key="1">
    <citation type="submission" date="2018-11" db="EMBL/GenBank/DDBJ databases">
        <title>Trebonia kvetii gen.nov., sp.nov., a novel acidophilic actinobacterium, and proposal of the new actinobacterial family Treboniaceae fam. nov.</title>
        <authorList>
            <person name="Rapoport D."/>
            <person name="Sagova-Mareckova M."/>
            <person name="Sedlacek I."/>
            <person name="Provaznik J."/>
            <person name="Kralova S."/>
            <person name="Pavlinic D."/>
            <person name="Benes V."/>
            <person name="Kopecky J."/>
        </authorList>
    </citation>
    <scope>NUCLEOTIDE SEQUENCE [LARGE SCALE GENOMIC DNA]</scope>
    <source>
        <strain evidence="2 3">15Tr583</strain>
    </source>
</reference>
<comment type="caution">
    <text evidence="2">The sequence shown here is derived from an EMBL/GenBank/DDBJ whole genome shotgun (WGS) entry which is preliminary data.</text>
</comment>
<gene>
    <name evidence="2" type="ORF">EAS64_36770</name>
</gene>
<evidence type="ECO:0000313" key="2">
    <source>
        <dbReference type="EMBL" id="TVZ00893.1"/>
    </source>
</evidence>
<evidence type="ECO:0000259" key="1">
    <source>
        <dbReference type="Pfam" id="PF12323"/>
    </source>
</evidence>
<dbReference type="Proteomes" id="UP000460272">
    <property type="component" value="Unassembled WGS sequence"/>
</dbReference>
<feature type="non-terminal residue" evidence="2">
    <location>
        <position position="39"/>
    </location>
</feature>
<evidence type="ECO:0000313" key="3">
    <source>
        <dbReference type="Proteomes" id="UP000460272"/>
    </source>
</evidence>
<sequence>MVIVQAYRFALDPTRGQERALRSHAGAARFAWNWALAAC</sequence>
<dbReference type="InterPro" id="IPR021027">
    <property type="entry name" value="Transposase_put_HTH"/>
</dbReference>
<dbReference type="EMBL" id="RPFW01000008">
    <property type="protein sequence ID" value="TVZ00893.1"/>
    <property type="molecule type" value="Genomic_DNA"/>
</dbReference>
<dbReference type="OrthoDB" id="6230307at2"/>
<proteinExistence type="predicted"/>
<dbReference type="Pfam" id="PF12323">
    <property type="entry name" value="HTH_OrfB_IS605"/>
    <property type="match status" value="1"/>
</dbReference>